<name>A0A1H3JLL5_9ACTN</name>
<dbReference type="SUPFAM" id="SSF53271">
    <property type="entry name" value="PRTase-like"/>
    <property type="match status" value="1"/>
</dbReference>
<evidence type="ECO:0000313" key="4">
    <source>
        <dbReference type="Proteomes" id="UP000242415"/>
    </source>
</evidence>
<dbReference type="STRING" id="405436.SAMN05444365_102174"/>
<dbReference type="InterPro" id="IPR022537">
    <property type="entry name" value="TRSP_dom"/>
</dbReference>
<dbReference type="Gene3D" id="3.40.50.2020">
    <property type="match status" value="1"/>
</dbReference>
<dbReference type="Proteomes" id="UP000242415">
    <property type="component" value="Unassembled WGS sequence"/>
</dbReference>
<evidence type="ECO:0000259" key="2">
    <source>
        <dbReference type="Pfam" id="PF15609"/>
    </source>
</evidence>
<dbReference type="InterPro" id="IPR041688">
    <property type="entry name" value="PRTase_2"/>
</dbReference>
<evidence type="ECO:0000259" key="1">
    <source>
        <dbReference type="Pfam" id="PF12500"/>
    </source>
</evidence>
<proteinExistence type="predicted"/>
<dbReference type="AlphaFoldDB" id="A0A1H3JLL5"/>
<keyword evidence="4" id="KW-1185">Reference proteome</keyword>
<feature type="domain" description="TRSP" evidence="1">
    <location>
        <begin position="309"/>
        <end position="446"/>
    </location>
</feature>
<dbReference type="InterPro" id="IPR011214">
    <property type="entry name" value="UCP020967"/>
</dbReference>
<dbReference type="InterPro" id="IPR029057">
    <property type="entry name" value="PRTase-like"/>
</dbReference>
<sequence>MSPVNGVWSGRWVADRLGIRLVSDSPESPLHLTDLTGLALRRNPRRAHLLVSSVLGKHVPTDPRIVYGAGRLLGALVADALTGESTGIVETGGGLLKSALDGSPDAADALLALCATRESAGSMTVAGFVSSTTVLGFAETATALGHAVADALDADYLHSTRRRCAGADAAGGFEEEHSHATSHLLLPEDREILSRSGPLVLVDDELSTGRTALNTIQALHAYSPRSRYVIATLVDLRSDDDRKAMAGLGTSLGAAIEVVALVAGCIELPAGILGAGQRLVAEHDTTYEVRSGQATPIPVPVAGWGGAREGGRHGFGSYDRAALHTAAEKVAVQLAAQLTGERVLVLGFEELMYAPLLIANHLTGRLSDTADVRFSATTRSPVLAVDDPGYAIRTVLCFPSHDDPDDGPAPRYAYNIAAGFTDIVFVVDDAGDTDALHAPGGLLDQLAGCCDQVHLLALPSYCFGDAE</sequence>
<dbReference type="EMBL" id="FNPH01000002">
    <property type="protein sequence ID" value="SDY40880.1"/>
    <property type="molecule type" value="Genomic_DNA"/>
</dbReference>
<protein>
    <submittedName>
        <fullName evidence="3">TRSP domain C terminus to PRTase_2</fullName>
    </submittedName>
</protein>
<dbReference type="CDD" id="cd06223">
    <property type="entry name" value="PRTases_typeI"/>
    <property type="match status" value="1"/>
</dbReference>
<accession>A0A1H3JLL5</accession>
<organism evidence="3 4">
    <name type="scientific">Micromonospora pattaloongensis</name>
    <dbReference type="NCBI Taxonomy" id="405436"/>
    <lineage>
        <taxon>Bacteria</taxon>
        <taxon>Bacillati</taxon>
        <taxon>Actinomycetota</taxon>
        <taxon>Actinomycetes</taxon>
        <taxon>Micromonosporales</taxon>
        <taxon>Micromonosporaceae</taxon>
        <taxon>Micromonospora</taxon>
    </lineage>
</organism>
<dbReference type="PIRSF" id="PIRSF020967">
    <property type="entry name" value="UCP020967"/>
    <property type="match status" value="1"/>
</dbReference>
<evidence type="ECO:0000313" key="3">
    <source>
        <dbReference type="EMBL" id="SDY40880.1"/>
    </source>
</evidence>
<dbReference type="Pfam" id="PF12500">
    <property type="entry name" value="TRSP"/>
    <property type="match status" value="1"/>
</dbReference>
<gene>
    <name evidence="3" type="ORF">SAMN05444365_102174</name>
</gene>
<dbReference type="InterPro" id="IPR000836">
    <property type="entry name" value="PRTase_dom"/>
</dbReference>
<feature type="domain" description="Orotate phosphoribosyltransferase-like" evidence="2">
    <location>
        <begin position="35"/>
        <end position="264"/>
    </location>
</feature>
<reference evidence="4" key="1">
    <citation type="submission" date="2016-10" db="EMBL/GenBank/DDBJ databases">
        <authorList>
            <person name="Varghese N."/>
            <person name="Submissions S."/>
        </authorList>
    </citation>
    <scope>NUCLEOTIDE SEQUENCE [LARGE SCALE GENOMIC DNA]</scope>
    <source>
        <strain evidence="4">DSM 45245</strain>
    </source>
</reference>
<dbReference type="Pfam" id="PF15609">
    <property type="entry name" value="PRTase_2"/>
    <property type="match status" value="1"/>
</dbReference>